<comment type="caution">
    <text evidence="1">The sequence shown here is derived from an EMBL/GenBank/DDBJ whole genome shotgun (WGS) entry which is preliminary data.</text>
</comment>
<dbReference type="AlphaFoldDB" id="A0A822UYE6"/>
<dbReference type="Proteomes" id="UP000192074">
    <property type="component" value="Unassembled WGS sequence"/>
</dbReference>
<gene>
    <name evidence="1" type="ORF">AGR4A_Cc190023</name>
</gene>
<sequence>MLYILADFWFFRVLVCLIEALIELPTGEDDFRFRPVVELVSGRLPFCDVGDSGD</sequence>
<evidence type="ECO:0000313" key="2">
    <source>
        <dbReference type="Proteomes" id="UP000192074"/>
    </source>
</evidence>
<accession>A0A822UYE6</accession>
<protein>
    <submittedName>
        <fullName evidence="1">Uncharacterized protein</fullName>
    </submittedName>
</protein>
<evidence type="ECO:0000313" key="1">
    <source>
        <dbReference type="EMBL" id="CVI15216.1"/>
    </source>
</evidence>
<name>A0A822UYE6_AGRTU</name>
<dbReference type="EMBL" id="FCNL01000011">
    <property type="protein sequence ID" value="CVI15216.1"/>
    <property type="molecule type" value="Genomic_DNA"/>
</dbReference>
<reference evidence="1 2" key="1">
    <citation type="submission" date="2016-01" db="EMBL/GenBank/DDBJ databases">
        <authorList>
            <person name="Regsiter A."/>
            <person name="william w."/>
        </authorList>
    </citation>
    <scope>NUCLEOTIDE SEQUENCE [LARGE SCALE GENOMIC DNA]</scope>
    <source>
        <strain evidence="1 2">B6</strain>
    </source>
</reference>
<organism evidence="1 2">
    <name type="scientific">Agrobacterium tumefaciens str. B6</name>
    <dbReference type="NCBI Taxonomy" id="1183423"/>
    <lineage>
        <taxon>Bacteria</taxon>
        <taxon>Pseudomonadati</taxon>
        <taxon>Pseudomonadota</taxon>
        <taxon>Alphaproteobacteria</taxon>
        <taxon>Hyphomicrobiales</taxon>
        <taxon>Rhizobiaceae</taxon>
        <taxon>Rhizobium/Agrobacterium group</taxon>
        <taxon>Agrobacterium</taxon>
        <taxon>Agrobacterium tumefaciens complex</taxon>
    </lineage>
</organism>
<proteinExistence type="predicted"/>